<feature type="binding site" evidence="2">
    <location>
        <position position="103"/>
    </location>
    <ligand>
        <name>Fe cation</name>
        <dbReference type="ChEBI" id="CHEBI:24875"/>
    </ligand>
</feature>
<gene>
    <name evidence="4" type="ORF">AB433_07920</name>
</gene>
<dbReference type="PIRSF" id="PIRSF006232">
    <property type="entry name" value="Pirin"/>
    <property type="match status" value="1"/>
</dbReference>
<feature type="binding site" evidence="2">
    <location>
        <position position="57"/>
    </location>
    <ligand>
        <name>Fe cation</name>
        <dbReference type="ChEBI" id="CHEBI:24875"/>
    </ligand>
</feature>
<organism evidence="4 5">
    <name type="scientific">Croceicoccus naphthovorans</name>
    <dbReference type="NCBI Taxonomy" id="1348774"/>
    <lineage>
        <taxon>Bacteria</taxon>
        <taxon>Pseudomonadati</taxon>
        <taxon>Pseudomonadota</taxon>
        <taxon>Alphaproteobacteria</taxon>
        <taxon>Sphingomonadales</taxon>
        <taxon>Erythrobacteraceae</taxon>
        <taxon>Croceicoccus</taxon>
    </lineage>
</organism>
<dbReference type="SUPFAM" id="SSF51182">
    <property type="entry name" value="RmlC-like cupins"/>
    <property type="match status" value="1"/>
</dbReference>
<dbReference type="Proteomes" id="UP000035287">
    <property type="component" value="Chromosome"/>
</dbReference>
<dbReference type="CDD" id="cd02910">
    <property type="entry name" value="cupin_Yhhw_N"/>
    <property type="match status" value="1"/>
</dbReference>
<dbReference type="PANTHER" id="PTHR43212">
    <property type="entry name" value="QUERCETIN 2,3-DIOXYGENASE"/>
    <property type="match status" value="1"/>
</dbReference>
<dbReference type="Pfam" id="PF17954">
    <property type="entry name" value="Pirin_C_2"/>
    <property type="match status" value="1"/>
</dbReference>
<accession>A0A0G3XHP3</accession>
<comment type="similarity">
    <text evidence="1 3">Belongs to the pirin family.</text>
</comment>
<dbReference type="Pfam" id="PF02678">
    <property type="entry name" value="Pirin"/>
    <property type="match status" value="1"/>
</dbReference>
<reference evidence="4 5" key="1">
    <citation type="submission" date="2015-06" db="EMBL/GenBank/DDBJ databases">
        <authorList>
            <person name="Zeng Y."/>
            <person name="Huang Y."/>
        </authorList>
    </citation>
    <scope>NUCLEOTIDE SEQUENCE [LARGE SCALE GENOMIC DNA]</scope>
    <source>
        <strain evidence="4 5">PQ-2</strain>
    </source>
</reference>
<name>A0A0G3XHP3_9SPHN</name>
<evidence type="ECO:0000313" key="4">
    <source>
        <dbReference type="EMBL" id="AKM09923.1"/>
    </source>
</evidence>
<sequence length="235" mass="25903">MIEIRPFDGLGKANLGWLDTSFHFSFSGYHDPDRMNWGRLRVWNDDWIAPKSGFPEHPHRDMEIITYVRKGTISHRDSLGNSGATEAGDVQVMSAGTGIAHAEFNLEDEPTELFQIWIMPDRTGLPPSWGNRAFPKGGRSRQWVTLASGDAEGSGENDPLRINADARILAATLNVGETLAMPLDPARYYYLVPIDGSIDVNGKAAHSRDGIAIRRESALQITAADTVELLMVETA</sequence>
<dbReference type="EMBL" id="CP011770">
    <property type="protein sequence ID" value="AKM09923.1"/>
    <property type="molecule type" value="Genomic_DNA"/>
</dbReference>
<feature type="binding site" evidence="2">
    <location>
        <position position="59"/>
    </location>
    <ligand>
        <name>Fe cation</name>
        <dbReference type="ChEBI" id="CHEBI:24875"/>
    </ligand>
</feature>
<keyword evidence="5" id="KW-1185">Reference proteome</keyword>
<evidence type="ECO:0000256" key="2">
    <source>
        <dbReference type="PIRSR" id="PIRSR006232-1"/>
    </source>
</evidence>
<dbReference type="STRING" id="1348774.AB433_07920"/>
<keyword evidence="2" id="KW-0408">Iron</keyword>
<feature type="binding site" evidence="2">
    <location>
        <position position="101"/>
    </location>
    <ligand>
        <name>Fe cation</name>
        <dbReference type="ChEBI" id="CHEBI:24875"/>
    </ligand>
</feature>
<dbReference type="GO" id="GO:0046872">
    <property type="term" value="F:metal ion binding"/>
    <property type="evidence" value="ECO:0007669"/>
    <property type="project" value="UniProtKB-KW"/>
</dbReference>
<comment type="cofactor">
    <cofactor evidence="2">
        <name>Fe cation</name>
        <dbReference type="ChEBI" id="CHEBI:24875"/>
    </cofactor>
    <text evidence="2">Binds 1 Fe cation per subunit.</text>
</comment>
<evidence type="ECO:0000256" key="3">
    <source>
        <dbReference type="RuleBase" id="RU003457"/>
    </source>
</evidence>
<dbReference type="InterPro" id="IPR003829">
    <property type="entry name" value="Pirin_N_dom"/>
</dbReference>
<dbReference type="InterPro" id="IPR011051">
    <property type="entry name" value="RmlC_Cupin_sf"/>
</dbReference>
<evidence type="ECO:0000313" key="5">
    <source>
        <dbReference type="Proteomes" id="UP000035287"/>
    </source>
</evidence>
<dbReference type="PANTHER" id="PTHR43212:SF3">
    <property type="entry name" value="QUERCETIN 2,3-DIOXYGENASE"/>
    <property type="match status" value="1"/>
</dbReference>
<dbReference type="AlphaFoldDB" id="A0A0G3XHP3"/>
<dbReference type="OrthoDB" id="9780903at2"/>
<protein>
    <submittedName>
        <fullName evidence="4">Pirin</fullName>
    </submittedName>
</protein>
<dbReference type="InterPro" id="IPR014710">
    <property type="entry name" value="RmlC-like_jellyroll"/>
</dbReference>
<dbReference type="RefSeq" id="WP_047820603.1">
    <property type="nucleotide sequence ID" value="NZ_CP011770.1"/>
</dbReference>
<dbReference type="Gene3D" id="2.60.120.10">
    <property type="entry name" value="Jelly Rolls"/>
    <property type="match status" value="2"/>
</dbReference>
<proteinExistence type="inferred from homology"/>
<dbReference type="PATRIC" id="fig|1348774.3.peg.1660"/>
<dbReference type="KEGG" id="cna:AB433_07920"/>
<dbReference type="InterPro" id="IPR012093">
    <property type="entry name" value="Pirin"/>
</dbReference>
<dbReference type="InterPro" id="IPR041602">
    <property type="entry name" value="Quercetinase_C"/>
</dbReference>
<evidence type="ECO:0000256" key="1">
    <source>
        <dbReference type="ARBA" id="ARBA00008416"/>
    </source>
</evidence>
<keyword evidence="2" id="KW-0479">Metal-binding</keyword>